<dbReference type="EMBL" id="JBIAMX010000015">
    <property type="protein sequence ID" value="MFF0545645.1"/>
    <property type="molecule type" value="Genomic_DNA"/>
</dbReference>
<protein>
    <submittedName>
        <fullName evidence="2">Uncharacterized protein</fullName>
    </submittedName>
</protein>
<accession>A0ABW6PT97</accession>
<sequence>MSKKALSLATIVIGATLSMSGLANAEPNGDPAKYADFTHLFVNYNDPAALDAAKNGKFLIVSPQGTSTTIACRGNGADVPIYDCMQEDAYGWFNLKKINTPLGEAWSSLPV</sequence>
<name>A0ABW6PT97_9NOCA</name>
<reference evidence="2 3" key="1">
    <citation type="submission" date="2024-10" db="EMBL/GenBank/DDBJ databases">
        <title>The Natural Products Discovery Center: Release of the First 8490 Sequenced Strains for Exploring Actinobacteria Biosynthetic Diversity.</title>
        <authorList>
            <person name="Kalkreuter E."/>
            <person name="Kautsar S.A."/>
            <person name="Yang D."/>
            <person name="Bader C.D."/>
            <person name="Teijaro C.N."/>
            <person name="Fluegel L."/>
            <person name="Davis C.M."/>
            <person name="Simpson J.R."/>
            <person name="Lauterbach L."/>
            <person name="Steele A.D."/>
            <person name="Gui C."/>
            <person name="Meng S."/>
            <person name="Li G."/>
            <person name="Viehrig K."/>
            <person name="Ye F."/>
            <person name="Su P."/>
            <person name="Kiefer A.F."/>
            <person name="Nichols A."/>
            <person name="Cepeda A.J."/>
            <person name="Yan W."/>
            <person name="Fan B."/>
            <person name="Jiang Y."/>
            <person name="Adhikari A."/>
            <person name="Zheng C.-J."/>
            <person name="Schuster L."/>
            <person name="Cowan T.M."/>
            <person name="Smanski M.J."/>
            <person name="Chevrette M.G."/>
            <person name="De Carvalho L.P.S."/>
            <person name="Shen B."/>
        </authorList>
    </citation>
    <scope>NUCLEOTIDE SEQUENCE [LARGE SCALE GENOMIC DNA]</scope>
    <source>
        <strain evidence="2 3">NPDC004045</strain>
    </source>
</reference>
<organism evidence="2 3">
    <name type="scientific">Nocardia thailandica</name>
    <dbReference type="NCBI Taxonomy" id="257275"/>
    <lineage>
        <taxon>Bacteria</taxon>
        <taxon>Bacillati</taxon>
        <taxon>Actinomycetota</taxon>
        <taxon>Actinomycetes</taxon>
        <taxon>Mycobacteriales</taxon>
        <taxon>Nocardiaceae</taxon>
        <taxon>Nocardia</taxon>
    </lineage>
</organism>
<evidence type="ECO:0000256" key="1">
    <source>
        <dbReference type="SAM" id="SignalP"/>
    </source>
</evidence>
<gene>
    <name evidence="2" type="ORF">ACFYTF_22680</name>
</gene>
<comment type="caution">
    <text evidence="2">The sequence shown here is derived from an EMBL/GenBank/DDBJ whole genome shotgun (WGS) entry which is preliminary data.</text>
</comment>
<dbReference type="Proteomes" id="UP001601444">
    <property type="component" value="Unassembled WGS sequence"/>
</dbReference>
<proteinExistence type="predicted"/>
<evidence type="ECO:0000313" key="3">
    <source>
        <dbReference type="Proteomes" id="UP001601444"/>
    </source>
</evidence>
<feature type="chain" id="PRO_5045969820" evidence="1">
    <location>
        <begin position="26"/>
        <end position="111"/>
    </location>
</feature>
<keyword evidence="3" id="KW-1185">Reference proteome</keyword>
<feature type="signal peptide" evidence="1">
    <location>
        <begin position="1"/>
        <end position="25"/>
    </location>
</feature>
<dbReference type="RefSeq" id="WP_043658586.1">
    <property type="nucleotide sequence ID" value="NZ_JBIAMX010000015.1"/>
</dbReference>
<keyword evidence="1" id="KW-0732">Signal</keyword>
<evidence type="ECO:0000313" key="2">
    <source>
        <dbReference type="EMBL" id="MFF0545645.1"/>
    </source>
</evidence>